<dbReference type="OrthoDB" id="672819at2759"/>
<feature type="transmembrane region" description="Helical" evidence="1">
    <location>
        <begin position="108"/>
        <end position="129"/>
    </location>
</feature>
<keyword evidence="2" id="KW-1185">Reference proteome</keyword>
<dbReference type="AlphaFoldDB" id="A0A1S4B6U5"/>
<evidence type="ECO:0000313" key="3">
    <source>
        <dbReference type="RefSeq" id="XP_016484513.1"/>
    </source>
</evidence>
<dbReference type="PANTHER" id="PTHR33782">
    <property type="entry name" value="OS01G0121600 PROTEIN"/>
    <property type="match status" value="1"/>
</dbReference>
<reference evidence="2" key="1">
    <citation type="journal article" date="2014" name="Nat. Commun.">
        <title>The tobacco genome sequence and its comparison with those of tomato and potato.</title>
        <authorList>
            <person name="Sierro N."/>
            <person name="Battey J.N."/>
            <person name="Ouadi S."/>
            <person name="Bakaher N."/>
            <person name="Bovet L."/>
            <person name="Willig A."/>
            <person name="Goepfert S."/>
            <person name="Peitsch M.C."/>
            <person name="Ivanov N.V."/>
        </authorList>
    </citation>
    <scope>NUCLEOTIDE SEQUENCE [LARGE SCALE GENOMIC DNA]</scope>
</reference>
<evidence type="ECO:0000256" key="1">
    <source>
        <dbReference type="SAM" id="Phobius"/>
    </source>
</evidence>
<evidence type="ECO:0000313" key="2">
    <source>
        <dbReference type="Proteomes" id="UP000790787"/>
    </source>
</evidence>
<dbReference type="Proteomes" id="UP000790787">
    <property type="component" value="Chromosome 12"/>
</dbReference>
<dbReference type="OMA" id="WEKRYHA"/>
<dbReference type="KEGG" id="nta:107805050"/>
<dbReference type="RefSeq" id="XP_016484513.1">
    <property type="nucleotide sequence ID" value="XM_016629027.2"/>
</dbReference>
<reference evidence="3" key="2">
    <citation type="submission" date="2025-08" db="UniProtKB">
        <authorList>
            <consortium name="RefSeq"/>
        </authorList>
    </citation>
    <scope>IDENTIFICATION</scope>
    <source>
        <tissue evidence="3">Leaf</tissue>
    </source>
</reference>
<protein>
    <submittedName>
        <fullName evidence="3">Uncharacterized protein LOC107805050</fullName>
    </submittedName>
</protein>
<organism evidence="2 3">
    <name type="scientific">Nicotiana tabacum</name>
    <name type="common">Common tobacco</name>
    <dbReference type="NCBI Taxonomy" id="4097"/>
    <lineage>
        <taxon>Eukaryota</taxon>
        <taxon>Viridiplantae</taxon>
        <taxon>Streptophyta</taxon>
        <taxon>Embryophyta</taxon>
        <taxon>Tracheophyta</taxon>
        <taxon>Spermatophyta</taxon>
        <taxon>Magnoliopsida</taxon>
        <taxon>eudicotyledons</taxon>
        <taxon>Gunneridae</taxon>
        <taxon>Pentapetalae</taxon>
        <taxon>asterids</taxon>
        <taxon>lamiids</taxon>
        <taxon>Solanales</taxon>
        <taxon>Solanaceae</taxon>
        <taxon>Nicotianoideae</taxon>
        <taxon>Nicotianeae</taxon>
        <taxon>Nicotiana</taxon>
    </lineage>
</organism>
<keyword evidence="1" id="KW-1133">Transmembrane helix</keyword>
<proteinExistence type="predicted"/>
<sequence length="145" mass="16319">MASTTSILSIPSLPSKPFSQKRSINTKIMTLAMKREANDQNYYNGRNVDENMIVLRKRIQEMKMIEKNYEPPAEWMVWEKKIYGNYNSSICEAMGLLQSLLMNTRPGLAFGMVALVALSVPISTVVVLFNLVEFTKGVLAGVHIC</sequence>
<accession>A0A1S4B6U5</accession>
<name>A0A1S4B6U5_TOBAC</name>
<dbReference type="RefSeq" id="XP_016484513.1">
    <property type="nucleotide sequence ID" value="XM_016629027.1"/>
</dbReference>
<dbReference type="STRING" id="4097.A0A1S4B6U5"/>
<dbReference type="PaxDb" id="4097-A0A1S4B6U5"/>
<dbReference type="GeneID" id="107805050"/>
<gene>
    <name evidence="3" type="primary">LOC107805050</name>
</gene>
<keyword evidence="1" id="KW-0472">Membrane</keyword>
<dbReference type="PANTHER" id="PTHR33782:SF5">
    <property type="entry name" value="MEDIATOR OF RNA POLYMERASE II TRANSCRIPTION SUBUNIT"/>
    <property type="match status" value="1"/>
</dbReference>
<keyword evidence="1" id="KW-0812">Transmembrane</keyword>